<keyword evidence="5" id="KW-1003">Cell membrane</keyword>
<dbReference type="PROSITE" id="PS50081">
    <property type="entry name" value="ZF_DAG_PE_2"/>
    <property type="match status" value="2"/>
</dbReference>
<dbReference type="PROSITE" id="PS51285">
    <property type="entry name" value="AGC_KINASE_CTER"/>
    <property type="match status" value="1"/>
</dbReference>
<dbReference type="FunFam" id="3.30.60.20:FF:000008">
    <property type="entry name" value="Protein kinase C theta"/>
    <property type="match status" value="1"/>
</dbReference>
<dbReference type="FunFam" id="3.30.60.20:FF:000003">
    <property type="entry name" value="Protein kinase C delta"/>
    <property type="match status" value="1"/>
</dbReference>
<dbReference type="SMART" id="SM00109">
    <property type="entry name" value="C1"/>
    <property type="match status" value="2"/>
</dbReference>
<keyword evidence="8" id="KW-0597">Phosphoprotein</keyword>
<reference evidence="26" key="1">
    <citation type="submission" date="2025-08" db="UniProtKB">
        <authorList>
            <consortium name="Ensembl"/>
        </authorList>
    </citation>
    <scope>IDENTIFICATION</scope>
</reference>
<dbReference type="PROSITE" id="PS00479">
    <property type="entry name" value="ZF_DAG_PE_1"/>
    <property type="match status" value="1"/>
</dbReference>
<evidence type="ECO:0000259" key="23">
    <source>
        <dbReference type="PROSITE" id="PS50011"/>
    </source>
</evidence>
<keyword evidence="17" id="KW-0472">Membrane</keyword>
<keyword evidence="13" id="KW-0863">Zinc-finger</keyword>
<dbReference type="GO" id="GO:0008270">
    <property type="term" value="F:zinc ion binding"/>
    <property type="evidence" value="ECO:0007669"/>
    <property type="project" value="UniProtKB-KW"/>
</dbReference>
<evidence type="ECO:0000256" key="18">
    <source>
        <dbReference type="ARBA" id="ARBA00047272"/>
    </source>
</evidence>
<dbReference type="InterPro" id="IPR002219">
    <property type="entry name" value="PKC_DAG/PE"/>
</dbReference>
<organism evidence="26 27">
    <name type="scientific">Buteo japonicus</name>
    <dbReference type="NCBI Taxonomy" id="224669"/>
    <lineage>
        <taxon>Eukaryota</taxon>
        <taxon>Metazoa</taxon>
        <taxon>Chordata</taxon>
        <taxon>Craniata</taxon>
        <taxon>Vertebrata</taxon>
        <taxon>Euteleostomi</taxon>
        <taxon>Archelosauria</taxon>
        <taxon>Archosauria</taxon>
        <taxon>Dinosauria</taxon>
        <taxon>Saurischia</taxon>
        <taxon>Theropoda</taxon>
        <taxon>Coelurosauria</taxon>
        <taxon>Aves</taxon>
        <taxon>Neognathae</taxon>
        <taxon>Neoaves</taxon>
        <taxon>Telluraves</taxon>
        <taxon>Accipitrimorphae</taxon>
        <taxon>Accipitriformes</taxon>
        <taxon>Accipitridae</taxon>
        <taxon>Accipitrinae</taxon>
        <taxon>Buteo</taxon>
    </lineage>
</organism>
<keyword evidence="9 20" id="KW-0808">Transferase</keyword>
<feature type="domain" description="Protein kinase" evidence="23">
    <location>
        <begin position="239"/>
        <end position="535"/>
    </location>
</feature>
<evidence type="ECO:0000256" key="1">
    <source>
        <dbReference type="ARBA" id="ARBA00004202"/>
    </source>
</evidence>
<keyword evidence="7 20" id="KW-0723">Serine/threonine-protein kinase</keyword>
<evidence type="ECO:0000256" key="2">
    <source>
        <dbReference type="ARBA" id="ARBA00004496"/>
    </source>
</evidence>
<keyword evidence="15" id="KW-0862">Zinc</keyword>
<dbReference type="GO" id="GO:0005886">
    <property type="term" value="C:plasma membrane"/>
    <property type="evidence" value="ECO:0007669"/>
    <property type="project" value="UniProtKB-SubCell"/>
</dbReference>
<dbReference type="InterPro" id="IPR011009">
    <property type="entry name" value="Kinase-like_dom_sf"/>
</dbReference>
<evidence type="ECO:0000256" key="19">
    <source>
        <dbReference type="ARBA" id="ARBA00047470"/>
    </source>
</evidence>
<dbReference type="PIRSF" id="PIRSF000551">
    <property type="entry name" value="PKC_delta"/>
    <property type="match status" value="1"/>
</dbReference>
<evidence type="ECO:0000313" key="26">
    <source>
        <dbReference type="Ensembl" id="ENSBJAP00000016698.1"/>
    </source>
</evidence>
<keyword evidence="10" id="KW-0479">Metal-binding</keyword>
<keyword evidence="14 20" id="KW-0418">Kinase</keyword>
<evidence type="ECO:0000256" key="3">
    <source>
        <dbReference type="ARBA" id="ARBA00005490"/>
    </source>
</evidence>
<sequence>MAPFLRISFNSFELGPVQNQGEHLQPFCAIKMKEALTTERGKTLVQKKPTMYPEWKSTFDAHIYEGRVIQIVLMKAAEEPLSEVTVGVSVLAERCKKGNGKAEFWLDLQPQGKVLMAVQYFLEDADCKLSMREEEGTVTMNRRGAIKQAKIHYIKNHEFIATFFGQPTFCSVCKDFVWGLNKQGYKCRQCNAAIHKKCIDKIIGRCTGTAANSRDTMFQKERFNIDMPHRFKVYNYMSPTFCDHCGSLLWGLVKQGLKCEECGMNVHHKCQKKVANLCGINQKLLAEALNQVSQKSTRRSDSGSVESVGIYQDFDKKPRAPGGDTTGEKIFPTCAIISISNFSILWLFANKQDHLFFVMEFLNGGDLMFHIQDKGRFDLYRATFYGAEILCGLQFLHSKGIIYRDLKLDNVMLDKEGHIKIADFGMCKENVAGENKASTFCGTPDYIAPEILQGLRYTFSVDWWSFGVLLYEMLIGQSPFHGDDEDELFESIRVDTPHYPRWITKESKDILEKLFERDPTRRLGVTGNIRDHPFFKTINWTALEKREVDPPFRPKVKSASDYNNFDREFLSEKPKLSYSDKNLIESMDQSAFDGFSFINPKFEQILSK</sequence>
<evidence type="ECO:0000256" key="16">
    <source>
        <dbReference type="ARBA" id="ARBA00022840"/>
    </source>
</evidence>
<feature type="domain" description="AGC-kinase C-terminal" evidence="25">
    <location>
        <begin position="536"/>
        <end position="607"/>
    </location>
</feature>
<dbReference type="InterPro" id="IPR014376">
    <property type="entry name" value="Prot_kin_PKC_delta"/>
</dbReference>
<evidence type="ECO:0000256" key="9">
    <source>
        <dbReference type="ARBA" id="ARBA00022679"/>
    </source>
</evidence>
<comment type="subcellular location">
    <subcellularLocation>
        <location evidence="1">Cell membrane</location>
        <topology evidence="1">Peripheral membrane protein</topology>
    </subcellularLocation>
    <subcellularLocation>
        <location evidence="2">Cytoplasm</location>
    </subcellularLocation>
</comment>
<dbReference type="PROSITE" id="PS50004">
    <property type="entry name" value="C2"/>
    <property type="match status" value="1"/>
</dbReference>
<keyword evidence="27" id="KW-1185">Reference proteome</keyword>
<keyword evidence="16 20" id="KW-0067">ATP-binding</keyword>
<dbReference type="Gene3D" id="3.30.200.20">
    <property type="entry name" value="Phosphorylase Kinase, domain 1"/>
    <property type="match status" value="1"/>
</dbReference>
<keyword evidence="12 20" id="KW-0547">Nucleotide-binding</keyword>
<dbReference type="GO" id="GO:0005524">
    <property type="term" value="F:ATP binding"/>
    <property type="evidence" value="ECO:0007669"/>
    <property type="project" value="UniProtKB-KW"/>
</dbReference>
<feature type="domain" description="Phorbol-ester/DAG-type" evidence="24">
    <location>
        <begin position="228"/>
        <end position="278"/>
    </location>
</feature>
<evidence type="ECO:0000259" key="24">
    <source>
        <dbReference type="PROSITE" id="PS50081"/>
    </source>
</evidence>
<comment type="catalytic activity">
    <reaction evidence="18 20">
        <text>L-threonyl-[protein] + ATP = O-phospho-L-threonyl-[protein] + ADP + H(+)</text>
        <dbReference type="Rhea" id="RHEA:46608"/>
        <dbReference type="Rhea" id="RHEA-COMP:11060"/>
        <dbReference type="Rhea" id="RHEA-COMP:11605"/>
        <dbReference type="ChEBI" id="CHEBI:15378"/>
        <dbReference type="ChEBI" id="CHEBI:30013"/>
        <dbReference type="ChEBI" id="CHEBI:30616"/>
        <dbReference type="ChEBI" id="CHEBI:61977"/>
        <dbReference type="ChEBI" id="CHEBI:456216"/>
        <dbReference type="EC" id="2.7.11.13"/>
    </reaction>
</comment>
<evidence type="ECO:0000256" key="5">
    <source>
        <dbReference type="ARBA" id="ARBA00022475"/>
    </source>
</evidence>
<dbReference type="EC" id="2.7.11.13" evidence="4 20"/>
<dbReference type="GO" id="GO:0005737">
    <property type="term" value="C:cytoplasm"/>
    <property type="evidence" value="ECO:0007669"/>
    <property type="project" value="UniProtKB-SubCell"/>
</dbReference>
<evidence type="ECO:0000256" key="8">
    <source>
        <dbReference type="ARBA" id="ARBA00022553"/>
    </source>
</evidence>
<dbReference type="Pfam" id="PF00130">
    <property type="entry name" value="C1_1"/>
    <property type="match status" value="2"/>
</dbReference>
<dbReference type="Gene3D" id="1.10.510.10">
    <property type="entry name" value="Transferase(Phosphotransferase) domain 1"/>
    <property type="match status" value="1"/>
</dbReference>
<dbReference type="Gene3D" id="3.30.60.20">
    <property type="match status" value="2"/>
</dbReference>
<dbReference type="PROSITE" id="PS00108">
    <property type="entry name" value="PROTEIN_KINASE_ST"/>
    <property type="match status" value="1"/>
</dbReference>
<dbReference type="CDD" id="cd20837">
    <property type="entry name" value="C1_nPKC_theta-like_rpt2"/>
    <property type="match status" value="1"/>
</dbReference>
<evidence type="ECO:0000256" key="10">
    <source>
        <dbReference type="ARBA" id="ARBA00022723"/>
    </source>
</evidence>
<dbReference type="InterPro" id="IPR046349">
    <property type="entry name" value="C1-like_sf"/>
</dbReference>
<dbReference type="SMART" id="SM00220">
    <property type="entry name" value="S_TKc"/>
    <property type="match status" value="1"/>
</dbReference>
<dbReference type="InterPro" id="IPR035892">
    <property type="entry name" value="C2_domain_sf"/>
</dbReference>
<dbReference type="Pfam" id="PF00069">
    <property type="entry name" value="Pkinase"/>
    <property type="match status" value="1"/>
</dbReference>
<evidence type="ECO:0000259" key="22">
    <source>
        <dbReference type="PROSITE" id="PS50004"/>
    </source>
</evidence>
<evidence type="ECO:0000256" key="4">
    <source>
        <dbReference type="ARBA" id="ARBA00012429"/>
    </source>
</evidence>
<evidence type="ECO:0000256" key="17">
    <source>
        <dbReference type="ARBA" id="ARBA00023136"/>
    </source>
</evidence>
<dbReference type="SUPFAM" id="SSF56112">
    <property type="entry name" value="Protein kinase-like (PK-like)"/>
    <property type="match status" value="1"/>
</dbReference>
<evidence type="ECO:0000256" key="12">
    <source>
        <dbReference type="ARBA" id="ARBA00022741"/>
    </source>
</evidence>
<feature type="domain" description="C2" evidence="22">
    <location>
        <begin position="1"/>
        <end position="106"/>
    </location>
</feature>
<proteinExistence type="inferred from homology"/>
<dbReference type="InterPro" id="IPR017892">
    <property type="entry name" value="Pkinase_C"/>
</dbReference>
<dbReference type="InterPro" id="IPR000008">
    <property type="entry name" value="C2_dom"/>
</dbReference>
<evidence type="ECO:0000256" key="21">
    <source>
        <dbReference type="PIRSR" id="PIRSR000551-50"/>
    </source>
</evidence>
<dbReference type="GO" id="GO:0004697">
    <property type="term" value="F:diacylglycerol-dependent serine/threonine kinase activity"/>
    <property type="evidence" value="ECO:0007669"/>
    <property type="project" value="UniProtKB-EC"/>
</dbReference>
<dbReference type="Ensembl" id="ENSBJAT00000017155.1">
    <property type="protein sequence ID" value="ENSBJAP00000016698.1"/>
    <property type="gene ID" value="ENSBJAG00000010922.1"/>
</dbReference>
<dbReference type="Pfam" id="PF00433">
    <property type="entry name" value="Pkinase_C"/>
    <property type="match status" value="1"/>
</dbReference>
<evidence type="ECO:0000256" key="13">
    <source>
        <dbReference type="ARBA" id="ARBA00022771"/>
    </source>
</evidence>
<evidence type="ECO:0000256" key="7">
    <source>
        <dbReference type="ARBA" id="ARBA00022527"/>
    </source>
</evidence>
<name>A0A8C0HND1_9AVES</name>
<dbReference type="AlphaFoldDB" id="A0A8C0HND1"/>
<dbReference type="PANTHER" id="PTHR24351">
    <property type="entry name" value="RIBOSOMAL PROTEIN S6 KINASE"/>
    <property type="match status" value="1"/>
</dbReference>
<feature type="active site" description="Proton acceptor" evidence="21">
    <location>
        <position position="405"/>
    </location>
</feature>
<evidence type="ECO:0000256" key="11">
    <source>
        <dbReference type="ARBA" id="ARBA00022737"/>
    </source>
</evidence>
<evidence type="ECO:0000256" key="20">
    <source>
        <dbReference type="PIRNR" id="PIRNR000551"/>
    </source>
</evidence>
<accession>A0A8C0HND1</accession>
<dbReference type="SUPFAM" id="SSF49562">
    <property type="entry name" value="C2 domain (Calcium/lipid-binding domain, CaLB)"/>
    <property type="match status" value="1"/>
</dbReference>
<evidence type="ECO:0000256" key="6">
    <source>
        <dbReference type="ARBA" id="ARBA00022490"/>
    </source>
</evidence>
<keyword evidence="11" id="KW-0677">Repeat</keyword>
<dbReference type="Pfam" id="PF21494">
    <property type="entry name" value="PKC_C2"/>
    <property type="match status" value="1"/>
</dbReference>
<dbReference type="InterPro" id="IPR020454">
    <property type="entry name" value="DAG/PE-bd"/>
</dbReference>
<reference evidence="26" key="2">
    <citation type="submission" date="2025-09" db="UniProtKB">
        <authorList>
            <consortium name="Ensembl"/>
        </authorList>
    </citation>
    <scope>IDENTIFICATION</scope>
</reference>
<comment type="similarity">
    <text evidence="3 20">Belongs to the protein kinase superfamily. AGC Ser/Thr protein kinase family. PKC subfamily.</text>
</comment>
<dbReference type="CDD" id="cd20834">
    <property type="entry name" value="C1_nPKC_theta-like_rpt1"/>
    <property type="match status" value="1"/>
</dbReference>
<dbReference type="InterPro" id="IPR000961">
    <property type="entry name" value="AGC-kinase_C"/>
</dbReference>
<comment type="catalytic activity">
    <reaction evidence="19">
        <text>L-seryl-[protein] + ATP = O-phospho-L-seryl-[protein] + ADP + H(+)</text>
        <dbReference type="Rhea" id="RHEA:17989"/>
        <dbReference type="Rhea" id="RHEA-COMP:9863"/>
        <dbReference type="Rhea" id="RHEA-COMP:11604"/>
        <dbReference type="ChEBI" id="CHEBI:15378"/>
        <dbReference type="ChEBI" id="CHEBI:29999"/>
        <dbReference type="ChEBI" id="CHEBI:30616"/>
        <dbReference type="ChEBI" id="CHEBI:83421"/>
        <dbReference type="ChEBI" id="CHEBI:456216"/>
        <dbReference type="EC" id="2.7.11.13"/>
    </reaction>
</comment>
<dbReference type="Gene3D" id="2.60.40.150">
    <property type="entry name" value="C2 domain"/>
    <property type="match status" value="1"/>
</dbReference>
<dbReference type="PROSITE" id="PS50011">
    <property type="entry name" value="PROTEIN_KINASE_DOM"/>
    <property type="match status" value="1"/>
</dbReference>
<dbReference type="SUPFAM" id="SSF57889">
    <property type="entry name" value="Cysteine-rich domain"/>
    <property type="match status" value="2"/>
</dbReference>
<feature type="domain" description="Phorbol-ester/DAG-type" evidence="24">
    <location>
        <begin position="156"/>
        <end position="206"/>
    </location>
</feature>
<dbReference type="SMART" id="SM00133">
    <property type="entry name" value="S_TK_X"/>
    <property type="match status" value="1"/>
</dbReference>
<evidence type="ECO:0000256" key="14">
    <source>
        <dbReference type="ARBA" id="ARBA00022777"/>
    </source>
</evidence>
<dbReference type="PRINTS" id="PR00008">
    <property type="entry name" value="DAGPEDOMAIN"/>
</dbReference>
<dbReference type="FunFam" id="2.60.40.150:FF:000049">
    <property type="entry name" value="Protein kinase C delta type"/>
    <property type="match status" value="1"/>
</dbReference>
<evidence type="ECO:0000259" key="25">
    <source>
        <dbReference type="PROSITE" id="PS51285"/>
    </source>
</evidence>
<keyword evidence="6" id="KW-0963">Cytoplasm</keyword>
<dbReference type="FunFam" id="1.10.510.10:FF:000150">
    <property type="entry name" value="Protein kinase C, theta"/>
    <property type="match status" value="1"/>
</dbReference>
<dbReference type="Proteomes" id="UP000694555">
    <property type="component" value="Unplaced"/>
</dbReference>
<evidence type="ECO:0000313" key="27">
    <source>
        <dbReference type="Proteomes" id="UP000694555"/>
    </source>
</evidence>
<dbReference type="GO" id="GO:0007165">
    <property type="term" value="P:signal transduction"/>
    <property type="evidence" value="ECO:0007669"/>
    <property type="project" value="UniProtKB-ARBA"/>
</dbReference>
<dbReference type="InterPro" id="IPR000719">
    <property type="entry name" value="Prot_kinase_dom"/>
</dbReference>
<protein>
    <recommendedName>
        <fullName evidence="4 20">Protein kinase C</fullName>
        <ecNumber evidence="4 20">2.7.11.13</ecNumber>
    </recommendedName>
</protein>
<evidence type="ECO:0000256" key="15">
    <source>
        <dbReference type="ARBA" id="ARBA00022833"/>
    </source>
</evidence>
<dbReference type="InterPro" id="IPR008271">
    <property type="entry name" value="Ser/Thr_kinase_AS"/>
</dbReference>